<protein>
    <recommendedName>
        <fullName evidence="7">tRNA (34-2'-O)-methyltransferase regulator WDR6</fullName>
    </recommendedName>
</protein>
<evidence type="ECO:0000313" key="8">
    <source>
        <dbReference type="EMBL" id="ELU07060.1"/>
    </source>
</evidence>
<evidence type="ECO:0000313" key="10">
    <source>
        <dbReference type="Proteomes" id="UP000014760"/>
    </source>
</evidence>
<reference evidence="9" key="3">
    <citation type="submission" date="2015-06" db="UniProtKB">
        <authorList>
            <consortium name="EnsemblMetazoa"/>
        </authorList>
    </citation>
    <scope>IDENTIFICATION</scope>
</reference>
<dbReference type="OrthoDB" id="5594999at2759"/>
<dbReference type="EMBL" id="KB300180">
    <property type="protein sequence ID" value="ELU07060.1"/>
    <property type="molecule type" value="Genomic_DNA"/>
</dbReference>
<dbReference type="PANTHER" id="PTHR14344:SF3">
    <property type="entry name" value="WD REPEAT-CONTAINING PROTEIN 6"/>
    <property type="match status" value="1"/>
</dbReference>
<dbReference type="InterPro" id="IPR051973">
    <property type="entry name" value="tRNA_Anticodon_Mtase-Reg"/>
</dbReference>
<keyword evidence="4" id="KW-0819">tRNA processing</keyword>
<accession>R7ULK1</accession>
<dbReference type="GO" id="GO:0030488">
    <property type="term" value="P:tRNA methylation"/>
    <property type="evidence" value="ECO:0007669"/>
    <property type="project" value="TreeGrafter"/>
</dbReference>
<dbReference type="SUPFAM" id="SSF50998">
    <property type="entry name" value="Quinoprotein alcohol dehydrogenase-like"/>
    <property type="match status" value="1"/>
</dbReference>
<evidence type="ECO:0000256" key="3">
    <source>
        <dbReference type="ARBA" id="ARBA00022574"/>
    </source>
</evidence>
<dbReference type="HOGENOM" id="CLU_002615_0_1_1"/>
<keyword evidence="3" id="KW-0853">WD repeat</keyword>
<proteinExistence type="inferred from homology"/>
<dbReference type="STRING" id="283909.R7ULK1"/>
<evidence type="ECO:0000256" key="5">
    <source>
        <dbReference type="ARBA" id="ARBA00022737"/>
    </source>
</evidence>
<dbReference type="Proteomes" id="UP000014760">
    <property type="component" value="Unassembled WGS sequence"/>
</dbReference>
<dbReference type="EMBL" id="AMQN01007185">
    <property type="status" value="NOT_ANNOTATED_CDS"/>
    <property type="molecule type" value="Genomic_DNA"/>
</dbReference>
<dbReference type="EnsemblMetazoa" id="CapteT228218">
    <property type="protein sequence ID" value="CapteP228218"/>
    <property type="gene ID" value="CapteG228218"/>
</dbReference>
<dbReference type="GO" id="GO:0005737">
    <property type="term" value="C:cytoplasm"/>
    <property type="evidence" value="ECO:0007669"/>
    <property type="project" value="UniProtKB-SubCell"/>
</dbReference>
<comment type="similarity">
    <text evidence="6">Belongs to the WD repeat WDR6 family.</text>
</comment>
<sequence length="849" mass="93409">MAFSSEFLSLPPTALAFLGDDLFLSGEGPFVHLYSAEDGRLRASVKVFQAANVHGIHPACPLVAIHGGKSLRLIRVTDTSMECEGEESEMSDWVWSVHWMTSGLAGVIFGIEFHVTKRLICSVSDDRSLRLYSVQSCSSAALDQWAVSDWSAASVQVLHCLYGHTARVWDVKMLSAGIVSVGEDAVCCLWGYDGKVKRKFQGHKGRSIWSLTKNASETRVLTGGGDCSVRLWSVQEAPPISHNASIALPTHQDDFPRSVKMIDEHNLLAMTNAGSLLKYNIPNKRWHTLFSSVEYKSYSVLAVWHQGAAVVLGNIHGDISILDIDGKLEMVEKHLYEGKVYSVNILPRNDGQSGFSILSTGPEGRMDLMRISGDLCVEHMHRMTLPPTKQRWHPLQSFPRIHGKAGVTDVCFHGNQLYTCGRDGFIRTYDVMEGRLVLLTATRSDLILYEMRSNQVLLRLECGGGHRSWDLHTTSDLSAVVCYIKAQDVVLGESHLAACQKIIKPSLHGREICDVRHVTSCGDGHVVLTAGEDTAVHLIRIHNGSLTVLGSLSAHISSVRCLSVVPSVELPGHQVVFSAGGRAQMKASRITPSLKTHDLATFMLSPRPKRGDDSAEMRFMALSCLPLGSDLLLAAACSDAYVRLFRFSETSRCFTAVCASHVHDHCVLCVRLVCVGASHLLFSAATDGFLFIWDVTSLSSDAGSQMAPPLYKQRLHQSGVNALDVRCHGNVTEVVCGGDDTAVSYACFRLTAHNDIHVMHTSSHQRAHAAQVTGLRFLDADRFVSASVDQRVILWTRSAQDNAFPWRWAACYYSNVADLTNLDVWRTEDEWKLAVCGIGCQMLTLTDHE</sequence>
<dbReference type="InterPro" id="IPR001680">
    <property type="entry name" value="WD40_rpt"/>
</dbReference>
<dbReference type="Gene3D" id="2.130.10.10">
    <property type="entry name" value="YVTN repeat-like/Quinoprotein amine dehydrogenase"/>
    <property type="match status" value="3"/>
</dbReference>
<reference evidence="10" key="1">
    <citation type="submission" date="2012-12" db="EMBL/GenBank/DDBJ databases">
        <authorList>
            <person name="Hellsten U."/>
            <person name="Grimwood J."/>
            <person name="Chapman J.A."/>
            <person name="Shapiro H."/>
            <person name="Aerts A."/>
            <person name="Otillar R.P."/>
            <person name="Terry A.Y."/>
            <person name="Boore J.L."/>
            <person name="Simakov O."/>
            <person name="Marletaz F."/>
            <person name="Cho S.-J."/>
            <person name="Edsinger-Gonzales E."/>
            <person name="Havlak P."/>
            <person name="Kuo D.-H."/>
            <person name="Larsson T."/>
            <person name="Lv J."/>
            <person name="Arendt D."/>
            <person name="Savage R."/>
            <person name="Osoegawa K."/>
            <person name="de Jong P."/>
            <person name="Lindberg D.R."/>
            <person name="Seaver E.C."/>
            <person name="Weisblat D.A."/>
            <person name="Putnam N.H."/>
            <person name="Grigoriev I.V."/>
            <person name="Rokhsar D.S."/>
        </authorList>
    </citation>
    <scope>NUCLEOTIDE SEQUENCE</scope>
    <source>
        <strain evidence="10">I ESC-2004</strain>
    </source>
</reference>
<dbReference type="AlphaFoldDB" id="R7ULK1"/>
<evidence type="ECO:0000256" key="4">
    <source>
        <dbReference type="ARBA" id="ARBA00022694"/>
    </source>
</evidence>
<dbReference type="InterPro" id="IPR011047">
    <property type="entry name" value="Quinoprotein_ADH-like_sf"/>
</dbReference>
<evidence type="ECO:0000256" key="2">
    <source>
        <dbReference type="ARBA" id="ARBA00022490"/>
    </source>
</evidence>
<organism evidence="8">
    <name type="scientific">Capitella teleta</name>
    <name type="common">Polychaete worm</name>
    <dbReference type="NCBI Taxonomy" id="283909"/>
    <lineage>
        <taxon>Eukaryota</taxon>
        <taxon>Metazoa</taxon>
        <taxon>Spiralia</taxon>
        <taxon>Lophotrochozoa</taxon>
        <taxon>Annelida</taxon>
        <taxon>Polychaeta</taxon>
        <taxon>Sedentaria</taxon>
        <taxon>Scolecida</taxon>
        <taxon>Capitellidae</taxon>
        <taxon>Capitella</taxon>
    </lineage>
</organism>
<dbReference type="OMA" id="IIVWSCF"/>
<dbReference type="SMART" id="SM00320">
    <property type="entry name" value="WD40"/>
    <property type="match status" value="9"/>
</dbReference>
<dbReference type="InterPro" id="IPR036322">
    <property type="entry name" value="WD40_repeat_dom_sf"/>
</dbReference>
<comment type="subcellular location">
    <subcellularLocation>
        <location evidence="1">Cytoplasm</location>
    </subcellularLocation>
</comment>
<name>R7ULK1_CAPTE</name>
<gene>
    <name evidence="8" type="ORF">CAPTEDRAFT_228218</name>
</gene>
<keyword evidence="2" id="KW-0963">Cytoplasm</keyword>
<keyword evidence="10" id="KW-1185">Reference proteome</keyword>
<evidence type="ECO:0000256" key="7">
    <source>
        <dbReference type="ARBA" id="ARBA00040154"/>
    </source>
</evidence>
<dbReference type="PANTHER" id="PTHR14344">
    <property type="entry name" value="WD REPEAT PROTEIN"/>
    <property type="match status" value="1"/>
</dbReference>
<reference evidence="8 10" key="2">
    <citation type="journal article" date="2013" name="Nature">
        <title>Insights into bilaterian evolution from three spiralian genomes.</title>
        <authorList>
            <person name="Simakov O."/>
            <person name="Marletaz F."/>
            <person name="Cho S.J."/>
            <person name="Edsinger-Gonzales E."/>
            <person name="Havlak P."/>
            <person name="Hellsten U."/>
            <person name="Kuo D.H."/>
            <person name="Larsson T."/>
            <person name="Lv J."/>
            <person name="Arendt D."/>
            <person name="Savage R."/>
            <person name="Osoegawa K."/>
            <person name="de Jong P."/>
            <person name="Grimwood J."/>
            <person name="Chapman J.A."/>
            <person name="Shapiro H."/>
            <person name="Aerts A."/>
            <person name="Otillar R.P."/>
            <person name="Terry A.Y."/>
            <person name="Boore J.L."/>
            <person name="Grigoriev I.V."/>
            <person name="Lindberg D.R."/>
            <person name="Seaver E.C."/>
            <person name="Weisblat D.A."/>
            <person name="Putnam N.H."/>
            <person name="Rokhsar D.S."/>
        </authorList>
    </citation>
    <scope>NUCLEOTIDE SEQUENCE</scope>
    <source>
        <strain evidence="8 10">I ESC-2004</strain>
    </source>
</reference>
<keyword evidence="5" id="KW-0677">Repeat</keyword>
<evidence type="ECO:0000313" key="9">
    <source>
        <dbReference type="EnsemblMetazoa" id="CapteP228218"/>
    </source>
</evidence>
<dbReference type="FunCoup" id="R7ULK1">
    <property type="interactions" value="969"/>
</dbReference>
<dbReference type="InterPro" id="IPR015943">
    <property type="entry name" value="WD40/YVTN_repeat-like_dom_sf"/>
</dbReference>
<evidence type="ECO:0000256" key="1">
    <source>
        <dbReference type="ARBA" id="ARBA00004496"/>
    </source>
</evidence>
<dbReference type="Pfam" id="PF00400">
    <property type="entry name" value="WD40"/>
    <property type="match status" value="3"/>
</dbReference>
<evidence type="ECO:0000256" key="6">
    <source>
        <dbReference type="ARBA" id="ARBA00038255"/>
    </source>
</evidence>
<dbReference type="SUPFAM" id="SSF50978">
    <property type="entry name" value="WD40 repeat-like"/>
    <property type="match status" value="1"/>
</dbReference>